<evidence type="ECO:0000313" key="3">
    <source>
        <dbReference type="Proteomes" id="UP000275772"/>
    </source>
</evidence>
<dbReference type="VEuPathDB" id="FungiDB:BLGHR1_15637"/>
<dbReference type="Proteomes" id="UP000275772">
    <property type="component" value="Unassembled WGS sequence"/>
</dbReference>
<organism evidence="2 3">
    <name type="scientific">Blumeria hordei</name>
    <name type="common">Barley powdery mildew</name>
    <name type="synonym">Blumeria graminis f. sp. hordei</name>
    <dbReference type="NCBI Taxonomy" id="2867405"/>
    <lineage>
        <taxon>Eukaryota</taxon>
        <taxon>Fungi</taxon>
        <taxon>Dikarya</taxon>
        <taxon>Ascomycota</taxon>
        <taxon>Pezizomycotina</taxon>
        <taxon>Leotiomycetes</taxon>
        <taxon>Erysiphales</taxon>
        <taxon>Erysiphaceae</taxon>
        <taxon>Blumeria</taxon>
    </lineage>
</organism>
<feature type="signal peptide" evidence="1">
    <location>
        <begin position="1"/>
        <end position="17"/>
    </location>
</feature>
<proteinExistence type="predicted"/>
<evidence type="ECO:0000313" key="2">
    <source>
        <dbReference type="EMBL" id="SZF04838.1"/>
    </source>
</evidence>
<gene>
    <name evidence="2" type="ORF">BLGHR1_15637</name>
</gene>
<protein>
    <submittedName>
        <fullName evidence="2">Uncharacterized protein</fullName>
    </submittedName>
</protein>
<feature type="chain" id="PRO_5017078733" evidence="1">
    <location>
        <begin position="18"/>
        <end position="198"/>
    </location>
</feature>
<evidence type="ECO:0000256" key="1">
    <source>
        <dbReference type="SAM" id="SignalP"/>
    </source>
</evidence>
<sequence>MRVLVLFACFLATQTGANTLTQKEISHITSTYITSASDSSKGSITLSYATIVSPSINSETTLSPTSRAIPALTTSHSIQPSYLFSPTTAKSSVTTASSFHSRVFRTTTIRISWLIPPVTSSSSGNVLSFSSPSNTAFNSELGNSSSAYTSFINVSSQVSSGAIGSPRSHNPIISSSADRLAASYQAFTFLTIGLLSFA</sequence>
<dbReference type="EMBL" id="UNSH01000068">
    <property type="protein sequence ID" value="SZF04838.1"/>
    <property type="molecule type" value="Genomic_DNA"/>
</dbReference>
<keyword evidence="1" id="KW-0732">Signal</keyword>
<name>A0A383UZ20_BLUHO</name>
<reference evidence="2 3" key="1">
    <citation type="submission" date="2017-11" db="EMBL/GenBank/DDBJ databases">
        <authorList>
            <person name="Kracher B."/>
        </authorList>
    </citation>
    <scope>NUCLEOTIDE SEQUENCE [LARGE SCALE GENOMIC DNA]</scope>
    <source>
        <strain evidence="2 3">RACE1</strain>
    </source>
</reference>
<dbReference type="AlphaFoldDB" id="A0A383UZ20"/>
<accession>A0A383UZ20</accession>